<dbReference type="Proteomes" id="UP000268529">
    <property type="component" value="Chromosome"/>
</dbReference>
<dbReference type="InterPro" id="IPR012495">
    <property type="entry name" value="TadE-like_dom"/>
</dbReference>
<keyword evidence="1" id="KW-0812">Transmembrane</keyword>
<evidence type="ECO:0000313" key="3">
    <source>
        <dbReference type="EMBL" id="VEE89120.1"/>
    </source>
</evidence>
<evidence type="ECO:0000313" key="4">
    <source>
        <dbReference type="Proteomes" id="UP000268529"/>
    </source>
</evidence>
<organism evidence="3 4">
    <name type="scientific">Actinobacillus equuli</name>
    <dbReference type="NCBI Taxonomy" id="718"/>
    <lineage>
        <taxon>Bacteria</taxon>
        <taxon>Pseudomonadati</taxon>
        <taxon>Pseudomonadota</taxon>
        <taxon>Gammaproteobacteria</taxon>
        <taxon>Pasteurellales</taxon>
        <taxon>Pasteurellaceae</taxon>
        <taxon>Actinobacillus</taxon>
    </lineage>
</organism>
<accession>A0AAX3FHD2</accession>
<reference evidence="3 4" key="1">
    <citation type="submission" date="2018-12" db="EMBL/GenBank/DDBJ databases">
        <authorList>
            <consortium name="Pathogen Informatics"/>
        </authorList>
    </citation>
    <scope>NUCLEOTIDE SEQUENCE [LARGE SCALE GENOMIC DNA]</scope>
    <source>
        <strain evidence="3 4">NCTC8529</strain>
    </source>
</reference>
<keyword evidence="1" id="KW-1133">Transmembrane helix</keyword>
<feature type="transmembrane region" description="Helical" evidence="1">
    <location>
        <begin position="12"/>
        <end position="36"/>
    </location>
</feature>
<dbReference type="AlphaFoldDB" id="A0AAX3FHD2"/>
<dbReference type="EMBL" id="LR134310">
    <property type="protein sequence ID" value="VEE89120.1"/>
    <property type="molecule type" value="Genomic_DNA"/>
</dbReference>
<dbReference type="Pfam" id="PF07811">
    <property type="entry name" value="TadE"/>
    <property type="match status" value="1"/>
</dbReference>
<evidence type="ECO:0000256" key="1">
    <source>
        <dbReference type="SAM" id="Phobius"/>
    </source>
</evidence>
<evidence type="ECO:0000259" key="2">
    <source>
        <dbReference type="Pfam" id="PF07811"/>
    </source>
</evidence>
<gene>
    <name evidence="3" type="ORF">NCTC8529_00120</name>
</gene>
<protein>
    <submittedName>
        <fullName evidence="3">Tight adherence protein E</fullName>
    </submittedName>
</protein>
<keyword evidence="1" id="KW-0472">Membrane</keyword>
<proteinExistence type="predicted"/>
<feature type="domain" description="TadE-like" evidence="2">
    <location>
        <begin position="15"/>
        <end position="57"/>
    </location>
</feature>
<sequence length="162" mass="18640">MMKNTLYRFIRNVKGVATIEFSLTIGLFILVLFMIAEGCRIALLSSYLDLSVSEASRIARKQPIDSQYQQIFEENLKRKDGLWAFLNQDSLTSINVMYAKNLDELVQQKFQPTASGAAFAQYAFQYKYKPLFFWVPGAAVEPLFNRKIVVLQEYEKDKAISN</sequence>
<name>A0AAX3FHD2_ACTEU</name>